<dbReference type="Gene3D" id="3.90.79.10">
    <property type="entry name" value="Nucleoside Triphosphate Pyrophosphohydrolase"/>
    <property type="match status" value="1"/>
</dbReference>
<gene>
    <name evidence="12" type="primary">nudC</name>
    <name evidence="12" type="ORF">NCTC10918_01170</name>
</gene>
<evidence type="ECO:0000256" key="10">
    <source>
        <dbReference type="RuleBase" id="RU003476"/>
    </source>
</evidence>
<dbReference type="GO" id="GO:0035529">
    <property type="term" value="F:NADH pyrophosphatase activity"/>
    <property type="evidence" value="ECO:0007669"/>
    <property type="project" value="TreeGrafter"/>
</dbReference>
<evidence type="ECO:0000256" key="9">
    <source>
        <dbReference type="ARBA" id="ARBA00023679"/>
    </source>
</evidence>
<keyword evidence="5" id="KW-0479">Metal-binding</keyword>
<dbReference type="GO" id="GO:0110153">
    <property type="term" value="F:RNA NAD-cap (NMN-forming) hydrolase activity"/>
    <property type="evidence" value="ECO:0007669"/>
    <property type="project" value="RHEA"/>
</dbReference>
<dbReference type="GO" id="GO:0006742">
    <property type="term" value="P:NADP+ catabolic process"/>
    <property type="evidence" value="ECO:0007669"/>
    <property type="project" value="TreeGrafter"/>
</dbReference>
<dbReference type="InterPro" id="IPR015797">
    <property type="entry name" value="NUDIX_hydrolase-like_dom_sf"/>
</dbReference>
<dbReference type="STRING" id="762948.HMPREF0733_10143"/>
<evidence type="ECO:0000256" key="6">
    <source>
        <dbReference type="ARBA" id="ARBA00022801"/>
    </source>
</evidence>
<dbReference type="GO" id="GO:0019677">
    <property type="term" value="P:NAD+ catabolic process"/>
    <property type="evidence" value="ECO:0007669"/>
    <property type="project" value="TreeGrafter"/>
</dbReference>
<evidence type="ECO:0000256" key="8">
    <source>
        <dbReference type="ARBA" id="ARBA00023027"/>
    </source>
</evidence>
<reference evidence="12 13" key="1">
    <citation type="submission" date="2018-12" db="EMBL/GenBank/DDBJ databases">
        <authorList>
            <consortium name="Pathogen Informatics"/>
        </authorList>
    </citation>
    <scope>NUCLEOTIDE SEQUENCE [LARGE SCALE GENOMIC DNA]</scope>
    <source>
        <strain evidence="12 13">NCTC10918</strain>
    </source>
</reference>
<evidence type="ECO:0000256" key="4">
    <source>
        <dbReference type="ARBA" id="ARBA00012381"/>
    </source>
</evidence>
<proteinExistence type="inferred from homology"/>
<accession>A0A3S5AFY3</accession>
<keyword evidence="8" id="KW-0520">NAD</keyword>
<dbReference type="Pfam" id="PF00293">
    <property type="entry name" value="NUDIX"/>
    <property type="match status" value="1"/>
</dbReference>
<dbReference type="InterPro" id="IPR000086">
    <property type="entry name" value="NUDIX_hydrolase_dom"/>
</dbReference>
<comment type="cofactor">
    <cofactor evidence="2">
        <name>Zn(2+)</name>
        <dbReference type="ChEBI" id="CHEBI:29105"/>
    </cofactor>
</comment>
<sequence>MSDERGRITCADFGQILGISGRIGGGVKAACGRVETMSVQQNLYLVISRRGETLMNRDGTVHYLPEAPQNTIIETSLEPKFRKPSDREGTDYHAVYLEDEELLTLAEDLSRTNTDALITASQNGFRFYPVHKDPAGRARYAAALAKRDYLLEMEYSAYSGDPALIDGERQVRRTASGELVFPRIEPAVMALVLSRDGERVLLANNRLWHENRFALIAGFVDPGENLEQAVAREVYEETGLQALNLDYRMSDVWPFPRSLMICYRVTVDDTQPVEHLDGEIRAARWFTAPELAQAITESEAIRQKQGVPKLELPGTNAVARRMLDDWLHEKNAGC</sequence>
<dbReference type="PROSITE" id="PS51462">
    <property type="entry name" value="NUDIX"/>
    <property type="match status" value="1"/>
</dbReference>
<evidence type="ECO:0000313" key="13">
    <source>
        <dbReference type="Proteomes" id="UP000270988"/>
    </source>
</evidence>
<dbReference type="GO" id="GO:0046872">
    <property type="term" value="F:metal ion binding"/>
    <property type="evidence" value="ECO:0007669"/>
    <property type="project" value="UniProtKB-KW"/>
</dbReference>
<protein>
    <recommendedName>
        <fullName evidence="4">NAD(+) diphosphatase</fullName>
        <ecNumber evidence="4">3.6.1.22</ecNumber>
    </recommendedName>
</protein>
<dbReference type="Proteomes" id="UP000270988">
    <property type="component" value="Chromosome"/>
</dbReference>
<comment type="catalytic activity">
    <reaction evidence="9">
        <text>a 5'-end NAD(+)-phospho-ribonucleoside in mRNA + H2O = a 5'-end phospho-adenosine-phospho-ribonucleoside in mRNA + beta-nicotinamide D-ribonucleotide + 2 H(+)</text>
        <dbReference type="Rhea" id="RHEA:60876"/>
        <dbReference type="Rhea" id="RHEA-COMP:15698"/>
        <dbReference type="Rhea" id="RHEA-COMP:15719"/>
        <dbReference type="ChEBI" id="CHEBI:14649"/>
        <dbReference type="ChEBI" id="CHEBI:15377"/>
        <dbReference type="ChEBI" id="CHEBI:15378"/>
        <dbReference type="ChEBI" id="CHEBI:144029"/>
        <dbReference type="ChEBI" id="CHEBI:144051"/>
    </reaction>
    <physiologicalReaction direction="left-to-right" evidence="9">
        <dbReference type="Rhea" id="RHEA:60877"/>
    </physiologicalReaction>
</comment>
<dbReference type="PRINTS" id="PR00502">
    <property type="entry name" value="NUDIXFAMILY"/>
</dbReference>
<keyword evidence="7" id="KW-0460">Magnesium</keyword>
<dbReference type="GO" id="GO:0005829">
    <property type="term" value="C:cytosol"/>
    <property type="evidence" value="ECO:0007669"/>
    <property type="project" value="TreeGrafter"/>
</dbReference>
<evidence type="ECO:0000313" key="12">
    <source>
        <dbReference type="EMBL" id="VEJ29898.1"/>
    </source>
</evidence>
<dbReference type="InterPro" id="IPR049734">
    <property type="entry name" value="NudC-like_C"/>
</dbReference>
<dbReference type="EC" id="3.6.1.22" evidence="4"/>
<comment type="cofactor">
    <cofactor evidence="1">
        <name>Mg(2+)</name>
        <dbReference type="ChEBI" id="CHEBI:18420"/>
    </cofactor>
</comment>
<evidence type="ECO:0000256" key="2">
    <source>
        <dbReference type="ARBA" id="ARBA00001947"/>
    </source>
</evidence>
<dbReference type="InterPro" id="IPR020476">
    <property type="entry name" value="Nudix_hydrolase"/>
</dbReference>
<dbReference type="AlphaFoldDB" id="A0A3S5AFY3"/>
<evidence type="ECO:0000256" key="7">
    <source>
        <dbReference type="ARBA" id="ARBA00022842"/>
    </source>
</evidence>
<dbReference type="InterPro" id="IPR050241">
    <property type="entry name" value="NAD-cap_RNA_hydrolase_NudC"/>
</dbReference>
<evidence type="ECO:0000259" key="11">
    <source>
        <dbReference type="PROSITE" id="PS51462"/>
    </source>
</evidence>
<feature type="domain" description="Nudix hydrolase" evidence="11">
    <location>
        <begin position="183"/>
        <end position="308"/>
    </location>
</feature>
<dbReference type="PANTHER" id="PTHR42904">
    <property type="entry name" value="NUDIX HYDROLASE, NUDC SUBFAMILY"/>
    <property type="match status" value="1"/>
</dbReference>
<evidence type="ECO:0000256" key="5">
    <source>
        <dbReference type="ARBA" id="ARBA00022723"/>
    </source>
</evidence>
<comment type="similarity">
    <text evidence="3">Belongs to the Nudix hydrolase family. NudC subfamily.</text>
</comment>
<dbReference type="SUPFAM" id="SSF55811">
    <property type="entry name" value="Nudix"/>
    <property type="match status" value="1"/>
</dbReference>
<keyword evidence="6 10" id="KW-0378">Hydrolase</keyword>
<dbReference type="PANTHER" id="PTHR42904:SF6">
    <property type="entry name" value="NAD-CAPPED RNA HYDROLASE NUDT12"/>
    <property type="match status" value="1"/>
</dbReference>
<dbReference type="PROSITE" id="PS00893">
    <property type="entry name" value="NUDIX_BOX"/>
    <property type="match status" value="1"/>
</dbReference>
<name>A0A3S5AFY3_9MICC</name>
<evidence type="ECO:0000256" key="1">
    <source>
        <dbReference type="ARBA" id="ARBA00001946"/>
    </source>
</evidence>
<dbReference type="CDD" id="cd03429">
    <property type="entry name" value="NUDIX_NADH_pyrophosphatase_Nudt13"/>
    <property type="match status" value="1"/>
</dbReference>
<dbReference type="EMBL" id="LR134521">
    <property type="protein sequence ID" value="VEJ29898.1"/>
    <property type="molecule type" value="Genomic_DNA"/>
</dbReference>
<organism evidence="12 13">
    <name type="scientific">Rothia dentocariosa</name>
    <dbReference type="NCBI Taxonomy" id="2047"/>
    <lineage>
        <taxon>Bacteria</taxon>
        <taxon>Bacillati</taxon>
        <taxon>Actinomycetota</taxon>
        <taxon>Actinomycetes</taxon>
        <taxon>Micrococcales</taxon>
        <taxon>Micrococcaceae</taxon>
        <taxon>Rothia</taxon>
    </lineage>
</organism>
<evidence type="ECO:0000256" key="3">
    <source>
        <dbReference type="ARBA" id="ARBA00009595"/>
    </source>
</evidence>
<dbReference type="InterPro" id="IPR020084">
    <property type="entry name" value="NUDIX_hydrolase_CS"/>
</dbReference>